<evidence type="ECO:0000256" key="3">
    <source>
        <dbReference type="ARBA" id="ARBA00023288"/>
    </source>
</evidence>
<proteinExistence type="inferred from homology"/>
<dbReference type="InterPro" id="IPR006121">
    <property type="entry name" value="HMA_dom"/>
</dbReference>
<sequence>MKKIVLNVNIFCEKCKKEVLTSVTKLEGINEVGVDPEKGTVTVVGDVDPVMIVKQIKKAGKCATIVSVGPPKPIEQPKIIIILPPYCNDCQLVAVSHTSYSSPGCSIL</sequence>
<dbReference type="Gene3D" id="3.30.70.100">
    <property type="match status" value="1"/>
</dbReference>
<accession>A0A7J6GPF3</accession>
<comment type="similarity">
    <text evidence="5">Belongs to the HIPP family.</text>
</comment>
<evidence type="ECO:0000259" key="6">
    <source>
        <dbReference type="PROSITE" id="PS50846"/>
    </source>
</evidence>
<evidence type="ECO:0000256" key="2">
    <source>
        <dbReference type="ARBA" id="ARBA00022723"/>
    </source>
</evidence>
<dbReference type="SUPFAM" id="SSF55008">
    <property type="entry name" value="HMA, heavy metal-associated domain"/>
    <property type="match status" value="1"/>
</dbReference>
<dbReference type="InterPro" id="IPR036163">
    <property type="entry name" value="HMA_dom_sf"/>
</dbReference>
<evidence type="ECO:0000256" key="4">
    <source>
        <dbReference type="ARBA" id="ARBA00023289"/>
    </source>
</evidence>
<evidence type="ECO:0000256" key="5">
    <source>
        <dbReference type="ARBA" id="ARBA00024045"/>
    </source>
</evidence>
<dbReference type="PANTHER" id="PTHR45811">
    <property type="entry name" value="COPPER TRANSPORT PROTEIN FAMILY-RELATED"/>
    <property type="match status" value="1"/>
</dbReference>
<dbReference type="Proteomes" id="UP000525078">
    <property type="component" value="Unassembled WGS sequence"/>
</dbReference>
<dbReference type="Proteomes" id="UP000583929">
    <property type="component" value="Unassembled WGS sequence"/>
</dbReference>
<evidence type="ECO:0000313" key="8">
    <source>
        <dbReference type="EMBL" id="KAF4384230.1"/>
    </source>
</evidence>
<gene>
    <name evidence="8" type="ORF">F8388_001468</name>
    <name evidence="7" type="ORF">G4B88_011657</name>
</gene>
<dbReference type="OrthoDB" id="691258at2759"/>
<dbReference type="GO" id="GO:0046872">
    <property type="term" value="F:metal ion binding"/>
    <property type="evidence" value="ECO:0007669"/>
    <property type="project" value="UniProtKB-KW"/>
</dbReference>
<keyword evidence="3" id="KW-0449">Lipoprotein</keyword>
<reference evidence="9 10" key="1">
    <citation type="journal article" date="2020" name="bioRxiv">
        <title>Sequence and annotation of 42 cannabis genomes reveals extensive copy number variation in cannabinoid synthesis and pathogen resistance genes.</title>
        <authorList>
            <person name="Mckernan K.J."/>
            <person name="Helbert Y."/>
            <person name="Kane L.T."/>
            <person name="Ebling H."/>
            <person name="Zhang L."/>
            <person name="Liu B."/>
            <person name="Eaton Z."/>
            <person name="Mclaughlin S."/>
            <person name="Kingan S."/>
            <person name="Baybayan P."/>
            <person name="Concepcion G."/>
            <person name="Jordan M."/>
            <person name="Riva A."/>
            <person name="Barbazuk W."/>
            <person name="Harkins T."/>
        </authorList>
    </citation>
    <scope>NUCLEOTIDE SEQUENCE [LARGE SCALE GENOMIC DNA]</scope>
    <source>
        <strain evidence="9 10">cv. Jamaican Lion 4</strain>
        <strain evidence="7">Father</strain>
        <strain evidence="8">Mother</strain>
        <tissue evidence="8">Leaf</tissue>
    </source>
</reference>
<dbReference type="InterPro" id="IPR051863">
    <property type="entry name" value="HIPP"/>
</dbReference>
<dbReference type="PROSITE" id="PS50846">
    <property type="entry name" value="HMA_2"/>
    <property type="match status" value="1"/>
</dbReference>
<keyword evidence="1" id="KW-0488">Methylation</keyword>
<dbReference type="PANTHER" id="PTHR45811:SF33">
    <property type="entry name" value="HEAVY METAL-ASSOCIATED ISOPRENYLATED PLANT PROTEIN 2-RELATED"/>
    <property type="match status" value="1"/>
</dbReference>
<name>A0A7J6GPF3_CANSA</name>
<keyword evidence="2" id="KW-0479">Metal-binding</keyword>
<dbReference type="EMBL" id="JAATIQ010000179">
    <property type="protein sequence ID" value="KAF4373388.1"/>
    <property type="molecule type" value="Genomic_DNA"/>
</dbReference>
<evidence type="ECO:0000313" key="10">
    <source>
        <dbReference type="Proteomes" id="UP000583929"/>
    </source>
</evidence>
<feature type="domain" description="HMA" evidence="6">
    <location>
        <begin position="1"/>
        <end position="64"/>
    </location>
</feature>
<keyword evidence="4" id="KW-0636">Prenylation</keyword>
<protein>
    <recommendedName>
        <fullName evidence="6">HMA domain-containing protein</fullName>
    </recommendedName>
</protein>
<evidence type="ECO:0000313" key="9">
    <source>
        <dbReference type="Proteomes" id="UP000525078"/>
    </source>
</evidence>
<comment type="caution">
    <text evidence="8">The sequence shown here is derived from an EMBL/GenBank/DDBJ whole genome shotgun (WGS) entry which is preliminary data.</text>
</comment>
<evidence type="ECO:0000313" key="7">
    <source>
        <dbReference type="EMBL" id="KAF4373388.1"/>
    </source>
</evidence>
<evidence type="ECO:0000256" key="1">
    <source>
        <dbReference type="ARBA" id="ARBA00022481"/>
    </source>
</evidence>
<keyword evidence="10" id="KW-1185">Reference proteome</keyword>
<dbReference type="AlphaFoldDB" id="A0A7J6GPF3"/>
<organism evidence="8 9">
    <name type="scientific">Cannabis sativa</name>
    <name type="common">Hemp</name>
    <name type="synonym">Marijuana</name>
    <dbReference type="NCBI Taxonomy" id="3483"/>
    <lineage>
        <taxon>Eukaryota</taxon>
        <taxon>Viridiplantae</taxon>
        <taxon>Streptophyta</taxon>
        <taxon>Embryophyta</taxon>
        <taxon>Tracheophyta</taxon>
        <taxon>Spermatophyta</taxon>
        <taxon>Magnoliopsida</taxon>
        <taxon>eudicotyledons</taxon>
        <taxon>Gunneridae</taxon>
        <taxon>Pentapetalae</taxon>
        <taxon>rosids</taxon>
        <taxon>fabids</taxon>
        <taxon>Rosales</taxon>
        <taxon>Cannabaceae</taxon>
        <taxon>Cannabis</taxon>
    </lineage>
</organism>
<dbReference type="Pfam" id="PF00403">
    <property type="entry name" value="HMA"/>
    <property type="match status" value="1"/>
</dbReference>
<dbReference type="CDD" id="cd00371">
    <property type="entry name" value="HMA"/>
    <property type="match status" value="1"/>
</dbReference>
<dbReference type="EMBL" id="JAATIP010000049">
    <property type="protein sequence ID" value="KAF4384230.1"/>
    <property type="molecule type" value="Genomic_DNA"/>
</dbReference>